<comment type="catalytic activity">
    <reaction evidence="4 7">
        <text>L-proline + NADP(+) = (S)-1-pyrroline-5-carboxylate + NADPH + 2 H(+)</text>
        <dbReference type="Rhea" id="RHEA:14109"/>
        <dbReference type="ChEBI" id="CHEBI:15378"/>
        <dbReference type="ChEBI" id="CHEBI:17388"/>
        <dbReference type="ChEBI" id="CHEBI:57783"/>
        <dbReference type="ChEBI" id="CHEBI:58349"/>
        <dbReference type="ChEBI" id="CHEBI:60039"/>
        <dbReference type="EC" id="1.5.1.2"/>
    </reaction>
</comment>
<evidence type="ECO:0000259" key="9">
    <source>
        <dbReference type="Pfam" id="PF03807"/>
    </source>
</evidence>
<reference evidence="11" key="1">
    <citation type="submission" date="2020-10" db="EMBL/GenBank/DDBJ databases">
        <authorList>
            <person name="Gilroy R."/>
        </authorList>
    </citation>
    <scope>NUCLEOTIDE SEQUENCE</scope>
    <source>
        <strain evidence="11">B3-4054</strain>
    </source>
</reference>
<dbReference type="EC" id="1.5.1.2" evidence="4 5"/>
<dbReference type="GO" id="GO:0005737">
    <property type="term" value="C:cytoplasm"/>
    <property type="evidence" value="ECO:0007669"/>
    <property type="project" value="UniProtKB-SubCell"/>
</dbReference>
<feature type="compositionally biased region" description="Low complexity" evidence="8">
    <location>
        <begin position="259"/>
        <end position="274"/>
    </location>
</feature>
<dbReference type="HAMAP" id="MF_01925">
    <property type="entry name" value="P5C_reductase"/>
    <property type="match status" value="1"/>
</dbReference>
<dbReference type="NCBIfam" id="TIGR00112">
    <property type="entry name" value="proC"/>
    <property type="match status" value="1"/>
</dbReference>
<dbReference type="EMBL" id="JADIMS010000138">
    <property type="protein sequence ID" value="MBO8450910.1"/>
    <property type="molecule type" value="Genomic_DNA"/>
</dbReference>
<feature type="binding site" evidence="6">
    <location>
        <begin position="71"/>
        <end position="74"/>
    </location>
    <ligand>
        <name>NADP(+)</name>
        <dbReference type="ChEBI" id="CHEBI:58349"/>
    </ligand>
</feature>
<comment type="caution">
    <text evidence="11">The sequence shown here is derived from an EMBL/GenBank/DDBJ whole genome shotgun (WGS) entry which is preliminary data.</text>
</comment>
<evidence type="ECO:0000256" key="6">
    <source>
        <dbReference type="PIRSR" id="PIRSR000193-1"/>
    </source>
</evidence>
<dbReference type="InterPro" id="IPR000304">
    <property type="entry name" value="Pyrroline-COOH_reductase"/>
</dbReference>
<evidence type="ECO:0000256" key="4">
    <source>
        <dbReference type="HAMAP-Rule" id="MF_01925"/>
    </source>
</evidence>
<feature type="domain" description="Pyrroline-5-carboxylate reductase catalytic N-terminal" evidence="9">
    <location>
        <begin position="9"/>
        <end position="100"/>
    </location>
</feature>
<keyword evidence="4" id="KW-0963">Cytoplasm</keyword>
<dbReference type="Proteomes" id="UP000823616">
    <property type="component" value="Unassembled WGS sequence"/>
</dbReference>
<evidence type="ECO:0000256" key="1">
    <source>
        <dbReference type="ARBA" id="ARBA00005525"/>
    </source>
</evidence>
<comment type="similarity">
    <text evidence="1 4 7">Belongs to the pyrroline-5-carboxylate reductase family.</text>
</comment>
<evidence type="ECO:0000256" key="8">
    <source>
        <dbReference type="SAM" id="MobiDB-lite"/>
    </source>
</evidence>
<feature type="binding site" evidence="6">
    <location>
        <begin position="12"/>
        <end position="17"/>
    </location>
    <ligand>
        <name>NADP(+)</name>
        <dbReference type="ChEBI" id="CHEBI:58349"/>
    </ligand>
</feature>
<dbReference type="PANTHER" id="PTHR11645">
    <property type="entry name" value="PYRROLINE-5-CARBOXYLATE REDUCTASE"/>
    <property type="match status" value="1"/>
</dbReference>
<evidence type="ECO:0000313" key="11">
    <source>
        <dbReference type="EMBL" id="MBO8450910.1"/>
    </source>
</evidence>
<dbReference type="SUPFAM" id="SSF51735">
    <property type="entry name" value="NAD(P)-binding Rossmann-fold domains"/>
    <property type="match status" value="1"/>
</dbReference>
<keyword evidence="2 4" id="KW-0521">NADP</keyword>
<protein>
    <recommendedName>
        <fullName evidence="4 5">Pyrroline-5-carboxylate reductase</fullName>
        <shortName evidence="4">P5C reductase</shortName>
        <shortName evidence="4">P5CR</shortName>
        <ecNumber evidence="4 5">1.5.1.2</ecNumber>
    </recommendedName>
    <alternativeName>
        <fullName evidence="4">PCA reductase</fullName>
    </alternativeName>
</protein>
<dbReference type="Gene3D" id="3.40.50.720">
    <property type="entry name" value="NAD(P)-binding Rossmann-like Domain"/>
    <property type="match status" value="1"/>
</dbReference>
<dbReference type="InterPro" id="IPR053790">
    <property type="entry name" value="P5CR-like_CS"/>
</dbReference>
<evidence type="ECO:0000256" key="3">
    <source>
        <dbReference type="ARBA" id="ARBA00023002"/>
    </source>
</evidence>
<dbReference type="Pfam" id="PF03807">
    <property type="entry name" value="F420_oxidored"/>
    <property type="match status" value="1"/>
</dbReference>
<dbReference type="Gene3D" id="1.10.3730.10">
    <property type="entry name" value="ProC C-terminal domain-like"/>
    <property type="match status" value="1"/>
</dbReference>
<evidence type="ECO:0000256" key="2">
    <source>
        <dbReference type="ARBA" id="ARBA00022857"/>
    </source>
</evidence>
<dbReference type="FunFam" id="1.10.3730.10:FF:000001">
    <property type="entry name" value="Pyrroline-5-carboxylate reductase"/>
    <property type="match status" value="1"/>
</dbReference>
<dbReference type="InterPro" id="IPR029036">
    <property type="entry name" value="P5CR_dimer"/>
</dbReference>
<dbReference type="InterPro" id="IPR036291">
    <property type="entry name" value="NAD(P)-bd_dom_sf"/>
</dbReference>
<dbReference type="PROSITE" id="PS00521">
    <property type="entry name" value="P5CR"/>
    <property type="match status" value="1"/>
</dbReference>
<comment type="pathway">
    <text evidence="4 7">Amino-acid biosynthesis; L-proline biosynthesis; L-proline from L-glutamate 5-semialdehyde: step 1/1.</text>
</comment>
<comment type="catalytic activity">
    <reaction evidence="4">
        <text>L-proline + NAD(+) = (S)-1-pyrroline-5-carboxylate + NADH + 2 H(+)</text>
        <dbReference type="Rhea" id="RHEA:14105"/>
        <dbReference type="ChEBI" id="CHEBI:15378"/>
        <dbReference type="ChEBI" id="CHEBI:17388"/>
        <dbReference type="ChEBI" id="CHEBI:57540"/>
        <dbReference type="ChEBI" id="CHEBI:57945"/>
        <dbReference type="ChEBI" id="CHEBI:60039"/>
        <dbReference type="EC" id="1.5.1.2"/>
    </reaction>
</comment>
<dbReference type="GO" id="GO:0055129">
    <property type="term" value="P:L-proline biosynthetic process"/>
    <property type="evidence" value="ECO:0007669"/>
    <property type="project" value="UniProtKB-UniRule"/>
</dbReference>
<dbReference type="PANTHER" id="PTHR11645:SF0">
    <property type="entry name" value="PYRROLINE-5-CARBOXYLATE REDUCTASE 3"/>
    <property type="match status" value="1"/>
</dbReference>
<reference evidence="11" key="2">
    <citation type="journal article" date="2021" name="PeerJ">
        <title>Extensive microbial diversity within the chicken gut microbiome revealed by metagenomics and culture.</title>
        <authorList>
            <person name="Gilroy R."/>
            <person name="Ravi A."/>
            <person name="Getino M."/>
            <person name="Pursley I."/>
            <person name="Horton D.L."/>
            <person name="Alikhan N.F."/>
            <person name="Baker D."/>
            <person name="Gharbi K."/>
            <person name="Hall N."/>
            <person name="Watson M."/>
            <person name="Adriaenssens E.M."/>
            <person name="Foster-Nyarko E."/>
            <person name="Jarju S."/>
            <person name="Secka A."/>
            <person name="Antonio M."/>
            <person name="Oren A."/>
            <person name="Chaudhuri R.R."/>
            <person name="La Ragione R."/>
            <person name="Hildebrand F."/>
            <person name="Pallen M.J."/>
        </authorList>
    </citation>
    <scope>NUCLEOTIDE SEQUENCE</scope>
    <source>
        <strain evidence="11">B3-4054</strain>
    </source>
</reference>
<feature type="region of interest" description="Disordered" evidence="8">
    <location>
        <begin position="259"/>
        <end position="283"/>
    </location>
</feature>
<dbReference type="SUPFAM" id="SSF48179">
    <property type="entry name" value="6-phosphogluconate dehydrogenase C-terminal domain-like"/>
    <property type="match status" value="1"/>
</dbReference>
<evidence type="ECO:0000313" key="12">
    <source>
        <dbReference type="Proteomes" id="UP000823616"/>
    </source>
</evidence>
<evidence type="ECO:0000256" key="7">
    <source>
        <dbReference type="RuleBase" id="RU003903"/>
    </source>
</evidence>
<name>A0A9D9EPV6_9SPIR</name>
<accession>A0A9D9EPV6</accession>
<dbReference type="AlphaFoldDB" id="A0A9D9EPV6"/>
<dbReference type="InterPro" id="IPR028939">
    <property type="entry name" value="P5C_Rdtase_cat_N"/>
</dbReference>
<gene>
    <name evidence="4 11" type="primary">proC</name>
    <name evidence="11" type="ORF">IAA96_07375</name>
</gene>
<organism evidence="11 12">
    <name type="scientific">Candidatus Avitreponema avistercoris</name>
    <dbReference type="NCBI Taxonomy" id="2840705"/>
    <lineage>
        <taxon>Bacteria</taxon>
        <taxon>Pseudomonadati</taxon>
        <taxon>Spirochaetota</taxon>
        <taxon>Spirochaetia</taxon>
        <taxon>Spirochaetales</taxon>
        <taxon>Candidatus Avitreponema</taxon>
    </lineage>
</organism>
<dbReference type="PIRSF" id="PIRSF000193">
    <property type="entry name" value="Pyrrol-5-carb_rd"/>
    <property type="match status" value="1"/>
</dbReference>
<keyword evidence="4 7" id="KW-0028">Amino-acid biosynthesis</keyword>
<feature type="binding site" evidence="6">
    <location>
        <position position="58"/>
    </location>
    <ligand>
        <name>NADPH</name>
        <dbReference type="ChEBI" id="CHEBI:57783"/>
    </ligand>
</feature>
<keyword evidence="4 7" id="KW-0641">Proline biosynthesis</keyword>
<feature type="domain" description="Pyrroline-5-carboxylate reductase dimerisation" evidence="10">
    <location>
        <begin position="162"/>
        <end position="263"/>
    </location>
</feature>
<comment type="function">
    <text evidence="4">Catalyzes the reduction of 1-pyrroline-5-carboxylate (PCA) to L-proline.</text>
</comment>
<keyword evidence="3 4" id="KW-0560">Oxidoreductase</keyword>
<dbReference type="GO" id="GO:0004735">
    <property type="term" value="F:pyrroline-5-carboxylate reductase activity"/>
    <property type="evidence" value="ECO:0007669"/>
    <property type="project" value="UniProtKB-UniRule"/>
</dbReference>
<proteinExistence type="inferred from homology"/>
<evidence type="ECO:0000259" key="10">
    <source>
        <dbReference type="Pfam" id="PF14748"/>
    </source>
</evidence>
<evidence type="ECO:0000256" key="5">
    <source>
        <dbReference type="NCBIfam" id="TIGR00112"/>
    </source>
</evidence>
<comment type="subcellular location">
    <subcellularLocation>
        <location evidence="4">Cytoplasm</location>
    </subcellularLocation>
</comment>
<sequence length="283" mass="27937">MAADAFGTISCIGTGAMGSALMRAVVRRAGAENVLVSDAEEEKARAFAASCGCTAVSNREAAERAGFLFLAVKPAVLPALLAEISGWLQPSCTVVSMAAGVPTASVRAALRGNPVVRIMPNVAASCGCGMTAVSAGADVPQEKTGAVCDLLSASGRTEIVPESLMDAVTGVSGSGPAFGFVFIDAMADAAVRLGMPRAQALVFAAQTLKGAAELVLAGGHPAVLKDAVCSPAGTTIEGIAALEDSAFRAAVIRAVTAAGEKSASAGKSVSAGKVPSAENSPSA</sequence>
<dbReference type="Pfam" id="PF14748">
    <property type="entry name" value="P5CR_dimer"/>
    <property type="match status" value="1"/>
</dbReference>
<dbReference type="InterPro" id="IPR008927">
    <property type="entry name" value="6-PGluconate_DH-like_C_sf"/>
</dbReference>